<evidence type="ECO:0000313" key="13">
    <source>
        <dbReference type="Proteomes" id="UP000229371"/>
    </source>
</evidence>
<dbReference type="AlphaFoldDB" id="A0A2M7RN97"/>
<dbReference type="GO" id="GO:0005524">
    <property type="term" value="F:ATP binding"/>
    <property type="evidence" value="ECO:0007669"/>
    <property type="project" value="UniProtKB-KW"/>
</dbReference>
<evidence type="ECO:0000256" key="8">
    <source>
        <dbReference type="ARBA" id="ARBA00047380"/>
    </source>
</evidence>
<comment type="catalytic activity">
    <reaction evidence="9 10">
        <text>L-glutamyl-tRNA(Gln) + L-glutamine + ATP + H2O = L-glutaminyl-tRNA(Gln) + L-glutamate + ADP + phosphate + H(+)</text>
        <dbReference type="Rhea" id="RHEA:17521"/>
        <dbReference type="Rhea" id="RHEA-COMP:9681"/>
        <dbReference type="Rhea" id="RHEA-COMP:9684"/>
        <dbReference type="ChEBI" id="CHEBI:15377"/>
        <dbReference type="ChEBI" id="CHEBI:15378"/>
        <dbReference type="ChEBI" id="CHEBI:29985"/>
        <dbReference type="ChEBI" id="CHEBI:30616"/>
        <dbReference type="ChEBI" id="CHEBI:43474"/>
        <dbReference type="ChEBI" id="CHEBI:58359"/>
        <dbReference type="ChEBI" id="CHEBI:78520"/>
        <dbReference type="ChEBI" id="CHEBI:78521"/>
        <dbReference type="ChEBI" id="CHEBI:456216"/>
    </reaction>
</comment>
<name>A0A2M7RN97_9BACT</name>
<keyword evidence="6 10" id="KW-0648">Protein biosynthesis</keyword>
<evidence type="ECO:0000256" key="5">
    <source>
        <dbReference type="ARBA" id="ARBA00022840"/>
    </source>
</evidence>
<evidence type="ECO:0000256" key="4">
    <source>
        <dbReference type="ARBA" id="ARBA00022741"/>
    </source>
</evidence>
<dbReference type="GO" id="GO:0050566">
    <property type="term" value="F:asparaginyl-tRNA synthase (glutamine-hydrolyzing) activity"/>
    <property type="evidence" value="ECO:0007669"/>
    <property type="project" value="RHEA"/>
</dbReference>
<gene>
    <name evidence="10" type="primary">gatB</name>
    <name evidence="12" type="ORF">COY61_01815</name>
</gene>
<dbReference type="Pfam" id="PF02637">
    <property type="entry name" value="GatB_Yqey"/>
    <property type="match status" value="1"/>
</dbReference>
<dbReference type="Gene3D" id="1.10.10.410">
    <property type="match status" value="1"/>
</dbReference>
<dbReference type="EMBL" id="PFMI01000048">
    <property type="protein sequence ID" value="PIZ00707.1"/>
    <property type="molecule type" value="Genomic_DNA"/>
</dbReference>
<dbReference type="InterPro" id="IPR003789">
    <property type="entry name" value="Asn/Gln_tRNA_amidoTrase-B-like"/>
</dbReference>
<keyword evidence="5 10" id="KW-0067">ATP-binding</keyword>
<dbReference type="InterPro" id="IPR006075">
    <property type="entry name" value="Asn/Gln-tRNA_Trfase_suB/E_cat"/>
</dbReference>
<dbReference type="FunFam" id="1.10.10.410:FF:000001">
    <property type="entry name" value="Aspartyl/glutamyl-tRNA(Asn/Gln) amidotransferase subunit B"/>
    <property type="match status" value="1"/>
</dbReference>
<keyword evidence="12" id="KW-0808">Transferase</keyword>
<dbReference type="NCBIfam" id="TIGR00133">
    <property type="entry name" value="gatB"/>
    <property type="match status" value="1"/>
</dbReference>
<evidence type="ECO:0000313" key="12">
    <source>
        <dbReference type="EMBL" id="PIZ00707.1"/>
    </source>
</evidence>
<keyword evidence="3 10" id="KW-0436">Ligase</keyword>
<dbReference type="SMART" id="SM00845">
    <property type="entry name" value="GatB_Yqey"/>
    <property type="match status" value="1"/>
</dbReference>
<evidence type="ECO:0000256" key="7">
    <source>
        <dbReference type="ARBA" id="ARBA00024799"/>
    </source>
</evidence>
<evidence type="ECO:0000256" key="10">
    <source>
        <dbReference type="HAMAP-Rule" id="MF_00121"/>
    </source>
</evidence>
<dbReference type="PROSITE" id="PS01234">
    <property type="entry name" value="GATB"/>
    <property type="match status" value="1"/>
</dbReference>
<protein>
    <recommendedName>
        <fullName evidence="10">Aspartyl/glutamyl-tRNA(Asn/Gln) amidotransferase subunit B</fullName>
        <shortName evidence="10">Asp/Glu-ADT subunit B</shortName>
        <ecNumber evidence="10">6.3.5.-</ecNumber>
    </recommendedName>
</protein>
<dbReference type="InterPro" id="IPR017959">
    <property type="entry name" value="Asn/Gln-tRNA_amidoTrfase_suB/E"/>
</dbReference>
<dbReference type="InterPro" id="IPR017958">
    <property type="entry name" value="Gln-tRNA_amidoTrfase_suB_CS"/>
</dbReference>
<dbReference type="GO" id="GO:0016740">
    <property type="term" value="F:transferase activity"/>
    <property type="evidence" value="ECO:0007669"/>
    <property type="project" value="UniProtKB-KW"/>
</dbReference>
<evidence type="ECO:0000259" key="11">
    <source>
        <dbReference type="SMART" id="SM00845"/>
    </source>
</evidence>
<organism evidence="12 13">
    <name type="scientific">bacterium (Candidatus Gribaldobacteria) CG_4_10_14_0_8_um_filter_33_9</name>
    <dbReference type="NCBI Taxonomy" id="2014266"/>
    <lineage>
        <taxon>Bacteria</taxon>
        <taxon>Candidatus Gribaldobacteria</taxon>
    </lineage>
</organism>
<comment type="subunit">
    <text evidence="2 10">Heterotrimer of A, B and C subunits.</text>
</comment>
<dbReference type="InterPro" id="IPR014746">
    <property type="entry name" value="Gln_synth/guanido_kin_cat_dom"/>
</dbReference>
<evidence type="ECO:0000256" key="6">
    <source>
        <dbReference type="ARBA" id="ARBA00022917"/>
    </source>
</evidence>
<proteinExistence type="inferred from homology"/>
<accession>A0A2M7RN97</accession>
<sequence>MHKPTIGLEIHAELATNSKMFCSCKNAPGEKIPNINVCPICLGHPGTLPVINKTAIRKAVKTGLALNCAIEKNSYFERKNYFYPDLPKGYQISQYKTPLCRNGYLEIPLTNSFFKKIRIERVHMEEDTGRLIHPEGADYSLIDFNRAGIPLMEIVTEPDIESGQEAREFTRHLQLILKYLNVSSANMEKGEMRCEVNISLSNSEKLGTKVEIKNLNSLKVVGKAIEYEIKRQTDLLEKGEKIIQETRGWHDKKEITISQREKEGAHDYRYFPEPDLPPLELSREFLEDIKKEIVELPLEKMERFKKQYCLIEKEADIYIWQKDLGDYFEKVALRLKQWIKEKKGIGKAEQNEPQKIYKLASNYISTDLQGLLQGKFVNDKNFLITPEKFAEFVIMIYASEISSKIAKVLLKEMYDTGGAPAQIIDEKGLIQISSAEELKEIVKQVIDKNFKPAQDYKNGKETALQFLIGQAMAQTKGKANPETVSKLFKELL</sequence>
<dbReference type="HAMAP" id="MF_00121">
    <property type="entry name" value="GatB"/>
    <property type="match status" value="1"/>
</dbReference>
<keyword evidence="4 10" id="KW-0547">Nucleotide-binding</keyword>
<comment type="catalytic activity">
    <reaction evidence="8 10">
        <text>L-aspartyl-tRNA(Asn) + L-glutamine + ATP + H2O = L-asparaginyl-tRNA(Asn) + L-glutamate + ADP + phosphate + 2 H(+)</text>
        <dbReference type="Rhea" id="RHEA:14513"/>
        <dbReference type="Rhea" id="RHEA-COMP:9674"/>
        <dbReference type="Rhea" id="RHEA-COMP:9677"/>
        <dbReference type="ChEBI" id="CHEBI:15377"/>
        <dbReference type="ChEBI" id="CHEBI:15378"/>
        <dbReference type="ChEBI" id="CHEBI:29985"/>
        <dbReference type="ChEBI" id="CHEBI:30616"/>
        <dbReference type="ChEBI" id="CHEBI:43474"/>
        <dbReference type="ChEBI" id="CHEBI:58359"/>
        <dbReference type="ChEBI" id="CHEBI:78515"/>
        <dbReference type="ChEBI" id="CHEBI:78516"/>
        <dbReference type="ChEBI" id="CHEBI:456216"/>
    </reaction>
</comment>
<evidence type="ECO:0000256" key="9">
    <source>
        <dbReference type="ARBA" id="ARBA00047913"/>
    </source>
</evidence>
<evidence type="ECO:0000256" key="3">
    <source>
        <dbReference type="ARBA" id="ARBA00022598"/>
    </source>
</evidence>
<dbReference type="PANTHER" id="PTHR11659">
    <property type="entry name" value="GLUTAMYL-TRNA GLN AMIDOTRANSFERASE SUBUNIT B MITOCHONDRIAL AND PROKARYOTIC PET112-RELATED"/>
    <property type="match status" value="1"/>
</dbReference>
<dbReference type="GO" id="GO:0050567">
    <property type="term" value="F:glutaminyl-tRNA synthase (glutamine-hydrolyzing) activity"/>
    <property type="evidence" value="ECO:0007669"/>
    <property type="project" value="UniProtKB-UniRule"/>
</dbReference>
<feature type="domain" description="Asn/Gln amidotransferase" evidence="11">
    <location>
        <begin position="326"/>
        <end position="492"/>
    </location>
</feature>
<evidence type="ECO:0000256" key="1">
    <source>
        <dbReference type="ARBA" id="ARBA00005306"/>
    </source>
</evidence>
<dbReference type="Pfam" id="PF02934">
    <property type="entry name" value="GatB_N"/>
    <property type="match status" value="1"/>
</dbReference>
<dbReference type="InterPro" id="IPR023168">
    <property type="entry name" value="GatB_Yqey_C_2"/>
</dbReference>
<dbReference type="InterPro" id="IPR004413">
    <property type="entry name" value="GatB"/>
</dbReference>
<comment type="function">
    <text evidence="7 10">Allows the formation of correctly charged Asn-tRNA(Asn) or Gln-tRNA(Gln) through the transamidation of misacylated Asp-tRNA(Asn) or Glu-tRNA(Gln) in organisms which lack either or both of asparaginyl-tRNA or glutaminyl-tRNA synthetases. The reaction takes place in the presence of glutamine and ATP through an activated phospho-Asp-tRNA(Asn) or phospho-Glu-tRNA(Gln).</text>
</comment>
<dbReference type="Proteomes" id="UP000229371">
    <property type="component" value="Unassembled WGS sequence"/>
</dbReference>
<reference evidence="13" key="1">
    <citation type="submission" date="2017-09" db="EMBL/GenBank/DDBJ databases">
        <title>Depth-based differentiation of microbial function through sediment-hosted aquifers and enrichment of novel symbionts in the deep terrestrial subsurface.</title>
        <authorList>
            <person name="Probst A.J."/>
            <person name="Ladd B."/>
            <person name="Jarett J.K."/>
            <person name="Geller-Mcgrath D.E."/>
            <person name="Sieber C.M.K."/>
            <person name="Emerson J.B."/>
            <person name="Anantharaman K."/>
            <person name="Thomas B.C."/>
            <person name="Malmstrom R."/>
            <person name="Stieglmeier M."/>
            <person name="Klingl A."/>
            <person name="Woyke T."/>
            <person name="Ryan C.M."/>
            <person name="Banfield J.F."/>
        </authorList>
    </citation>
    <scope>NUCLEOTIDE SEQUENCE [LARGE SCALE GENOMIC DNA]</scope>
</reference>
<comment type="caution">
    <text evidence="12">The sequence shown here is derived from an EMBL/GenBank/DDBJ whole genome shotgun (WGS) entry which is preliminary data.</text>
</comment>
<dbReference type="EC" id="6.3.5.-" evidence="10"/>
<comment type="similarity">
    <text evidence="1 10">Belongs to the GatB/GatE family. GatB subfamily.</text>
</comment>
<dbReference type="InterPro" id="IPR018027">
    <property type="entry name" value="Asn/Gln_amidotransferase"/>
</dbReference>
<dbReference type="GO" id="GO:0006412">
    <property type="term" value="P:translation"/>
    <property type="evidence" value="ECO:0007669"/>
    <property type="project" value="UniProtKB-UniRule"/>
</dbReference>
<dbReference type="SUPFAM" id="SSF89095">
    <property type="entry name" value="GatB/YqeY motif"/>
    <property type="match status" value="2"/>
</dbReference>
<dbReference type="SUPFAM" id="SSF55931">
    <property type="entry name" value="Glutamine synthetase/guanido kinase"/>
    <property type="match status" value="1"/>
</dbReference>
<dbReference type="NCBIfam" id="NF004012">
    <property type="entry name" value="PRK05477.1-2"/>
    <property type="match status" value="1"/>
</dbReference>
<evidence type="ECO:0000256" key="2">
    <source>
        <dbReference type="ARBA" id="ARBA00011123"/>
    </source>
</evidence>
<dbReference type="NCBIfam" id="NF004014">
    <property type="entry name" value="PRK05477.1-4"/>
    <property type="match status" value="1"/>
</dbReference>